<sequence>MHSKRVPWSAVSSMQPQAARAVKGNKACGWITPITSQLSVRAESCLRNIGALSRSLFRATLTLPREPYVIFFGVPLALNWLSM</sequence>
<dbReference type="EMBL" id="CADEBC010000369">
    <property type="protein sequence ID" value="CAB3229267.1"/>
    <property type="molecule type" value="Genomic_DNA"/>
</dbReference>
<comment type="caution">
    <text evidence="1">The sequence shown here is derived from an EMBL/GenBank/DDBJ whole genome shotgun (WGS) entry which is preliminary data.</text>
</comment>
<name>A0A8S0Z8F1_ARCPL</name>
<reference evidence="1 2" key="1">
    <citation type="submission" date="2020-04" db="EMBL/GenBank/DDBJ databases">
        <authorList>
            <person name="Wallbank WR R."/>
            <person name="Pardo Diaz C."/>
            <person name="Kozak K."/>
            <person name="Martin S."/>
            <person name="Jiggins C."/>
            <person name="Moest M."/>
            <person name="Warren A I."/>
            <person name="Byers J.R.P. K."/>
            <person name="Montejo-Kovacevich G."/>
            <person name="Yen C E."/>
        </authorList>
    </citation>
    <scope>NUCLEOTIDE SEQUENCE [LARGE SCALE GENOMIC DNA]</scope>
</reference>
<accession>A0A8S0Z8F1</accession>
<evidence type="ECO:0000313" key="1">
    <source>
        <dbReference type="EMBL" id="CAB3229267.1"/>
    </source>
</evidence>
<dbReference type="OrthoDB" id="10297210at2759"/>
<organism evidence="1 2">
    <name type="scientific">Arctia plantaginis</name>
    <name type="common">Wood tiger moth</name>
    <name type="synonym">Phalaena plantaginis</name>
    <dbReference type="NCBI Taxonomy" id="874455"/>
    <lineage>
        <taxon>Eukaryota</taxon>
        <taxon>Metazoa</taxon>
        <taxon>Ecdysozoa</taxon>
        <taxon>Arthropoda</taxon>
        <taxon>Hexapoda</taxon>
        <taxon>Insecta</taxon>
        <taxon>Pterygota</taxon>
        <taxon>Neoptera</taxon>
        <taxon>Endopterygota</taxon>
        <taxon>Lepidoptera</taxon>
        <taxon>Glossata</taxon>
        <taxon>Ditrysia</taxon>
        <taxon>Noctuoidea</taxon>
        <taxon>Erebidae</taxon>
        <taxon>Arctiinae</taxon>
        <taxon>Arctia</taxon>
    </lineage>
</organism>
<dbReference type="AlphaFoldDB" id="A0A8S0Z8F1"/>
<gene>
    <name evidence="1" type="ORF">APLA_LOCUS3906</name>
</gene>
<dbReference type="Proteomes" id="UP000494106">
    <property type="component" value="Unassembled WGS sequence"/>
</dbReference>
<evidence type="ECO:0000313" key="2">
    <source>
        <dbReference type="Proteomes" id="UP000494106"/>
    </source>
</evidence>
<proteinExistence type="predicted"/>
<protein>
    <submittedName>
        <fullName evidence="1">Uncharacterized protein</fullName>
    </submittedName>
</protein>
<keyword evidence="2" id="KW-1185">Reference proteome</keyword>